<feature type="compositionally biased region" description="Basic and acidic residues" evidence="1">
    <location>
        <begin position="59"/>
        <end position="77"/>
    </location>
</feature>
<name>A0AAE1DN24_9GAST</name>
<organism evidence="2 3">
    <name type="scientific">Elysia crispata</name>
    <name type="common">lettuce slug</name>
    <dbReference type="NCBI Taxonomy" id="231223"/>
    <lineage>
        <taxon>Eukaryota</taxon>
        <taxon>Metazoa</taxon>
        <taxon>Spiralia</taxon>
        <taxon>Lophotrochozoa</taxon>
        <taxon>Mollusca</taxon>
        <taxon>Gastropoda</taxon>
        <taxon>Heterobranchia</taxon>
        <taxon>Euthyneura</taxon>
        <taxon>Panpulmonata</taxon>
        <taxon>Sacoglossa</taxon>
        <taxon>Placobranchoidea</taxon>
        <taxon>Plakobranchidae</taxon>
        <taxon>Elysia</taxon>
    </lineage>
</organism>
<protein>
    <submittedName>
        <fullName evidence="2">Uncharacterized protein</fullName>
    </submittedName>
</protein>
<sequence>MRSILLAPCPVTSVHCDEVSRPRSINGQLMSGLTRLQRLDEWLCFWPEPSATGETITQGRERKAPMRQSKTELSDRP</sequence>
<accession>A0AAE1DN24</accession>
<evidence type="ECO:0000256" key="1">
    <source>
        <dbReference type="SAM" id="MobiDB-lite"/>
    </source>
</evidence>
<reference evidence="2" key="1">
    <citation type="journal article" date="2023" name="G3 (Bethesda)">
        <title>A reference genome for the long-term kleptoplast-retaining sea slug Elysia crispata morphotype clarki.</title>
        <authorList>
            <person name="Eastman K.E."/>
            <person name="Pendleton A.L."/>
            <person name="Shaikh M.A."/>
            <person name="Suttiyut T."/>
            <person name="Ogas R."/>
            <person name="Tomko P."/>
            <person name="Gavelis G."/>
            <person name="Widhalm J.R."/>
            <person name="Wisecaver J.H."/>
        </authorList>
    </citation>
    <scope>NUCLEOTIDE SEQUENCE</scope>
    <source>
        <strain evidence="2">ECLA1</strain>
    </source>
</reference>
<keyword evidence="3" id="KW-1185">Reference proteome</keyword>
<evidence type="ECO:0000313" key="3">
    <source>
        <dbReference type="Proteomes" id="UP001283361"/>
    </source>
</evidence>
<proteinExistence type="predicted"/>
<comment type="caution">
    <text evidence="2">The sequence shown here is derived from an EMBL/GenBank/DDBJ whole genome shotgun (WGS) entry which is preliminary data.</text>
</comment>
<evidence type="ECO:0000313" key="2">
    <source>
        <dbReference type="EMBL" id="KAK3776821.1"/>
    </source>
</evidence>
<dbReference type="AlphaFoldDB" id="A0AAE1DN24"/>
<dbReference type="Proteomes" id="UP001283361">
    <property type="component" value="Unassembled WGS sequence"/>
</dbReference>
<gene>
    <name evidence="2" type="ORF">RRG08_024598</name>
</gene>
<dbReference type="EMBL" id="JAWDGP010003173">
    <property type="protein sequence ID" value="KAK3776821.1"/>
    <property type="molecule type" value="Genomic_DNA"/>
</dbReference>
<feature type="region of interest" description="Disordered" evidence="1">
    <location>
        <begin position="53"/>
        <end position="77"/>
    </location>
</feature>